<reference evidence="1" key="1">
    <citation type="journal article" date="2012" name="PLoS ONE">
        <title>Gene sets for utilization of primary and secondary nutrition supplies in the distal gut of endangered iberian lynx.</title>
        <authorList>
            <person name="Alcaide M."/>
            <person name="Messina E."/>
            <person name="Richter M."/>
            <person name="Bargiela R."/>
            <person name="Peplies J."/>
            <person name="Huws S.A."/>
            <person name="Newbold C.J."/>
            <person name="Golyshin P.N."/>
            <person name="Simon M.A."/>
            <person name="Lopez G."/>
            <person name="Yakimov M.M."/>
            <person name="Ferrer M."/>
        </authorList>
    </citation>
    <scope>NUCLEOTIDE SEQUENCE</scope>
</reference>
<comment type="caution">
    <text evidence="1">The sequence shown here is derived from an EMBL/GenBank/DDBJ whole genome shotgun (WGS) entry which is preliminary data.</text>
</comment>
<name>J9FLR5_9ZZZZ</name>
<dbReference type="EMBL" id="AMCI01005585">
    <property type="protein sequence ID" value="EJW95861.1"/>
    <property type="molecule type" value="Genomic_DNA"/>
</dbReference>
<sequence>MRTARSAGRRLSMPSRTAIRSALSICRPSRRSPHSRALPLRLRRLCRSPTI</sequence>
<gene>
    <name evidence="1" type="ORF">EVA_16034</name>
</gene>
<proteinExistence type="predicted"/>
<protein>
    <submittedName>
        <fullName evidence="1">Uncharacterized protein</fullName>
    </submittedName>
</protein>
<evidence type="ECO:0000313" key="1">
    <source>
        <dbReference type="EMBL" id="EJW95861.1"/>
    </source>
</evidence>
<organism evidence="1">
    <name type="scientific">gut metagenome</name>
    <dbReference type="NCBI Taxonomy" id="749906"/>
    <lineage>
        <taxon>unclassified sequences</taxon>
        <taxon>metagenomes</taxon>
        <taxon>organismal metagenomes</taxon>
    </lineage>
</organism>
<dbReference type="AlphaFoldDB" id="J9FLR5"/>
<accession>J9FLR5</accession>